<dbReference type="Gene3D" id="2.120.10.80">
    <property type="entry name" value="Kelch-type beta propeller"/>
    <property type="match status" value="2"/>
</dbReference>
<feature type="transmembrane region" description="Helical" evidence="4">
    <location>
        <begin position="359"/>
        <end position="383"/>
    </location>
</feature>
<accession>A0A8H7ETW8</accession>
<evidence type="ECO:0000313" key="6">
    <source>
        <dbReference type="Proteomes" id="UP000605846"/>
    </source>
</evidence>
<evidence type="ECO:0000313" key="5">
    <source>
        <dbReference type="EMBL" id="KAF7732848.1"/>
    </source>
</evidence>
<dbReference type="OrthoDB" id="2363417at2759"/>
<name>A0A8H7ETW8_9FUNG</name>
<evidence type="ECO:0000256" key="4">
    <source>
        <dbReference type="SAM" id="Phobius"/>
    </source>
</evidence>
<keyword evidence="6" id="KW-1185">Reference proteome</keyword>
<keyword evidence="4" id="KW-1133">Transmembrane helix</keyword>
<reference evidence="5" key="1">
    <citation type="submission" date="2020-01" db="EMBL/GenBank/DDBJ databases">
        <title>Genome Sequencing of Three Apophysomyces-Like Fungal Strains Confirms a Novel Fungal Genus in the Mucoromycota with divergent Burkholderia-like Endosymbiotic Bacteria.</title>
        <authorList>
            <person name="Stajich J.E."/>
            <person name="Macias A.M."/>
            <person name="Carter-House D."/>
            <person name="Lovett B."/>
            <person name="Kasson L.R."/>
            <person name="Berry K."/>
            <person name="Grigoriev I."/>
            <person name="Chang Y."/>
            <person name="Spatafora J."/>
            <person name="Kasson M.T."/>
        </authorList>
    </citation>
    <scope>NUCLEOTIDE SEQUENCE</scope>
    <source>
        <strain evidence="5">NRRL A-21654</strain>
    </source>
</reference>
<evidence type="ECO:0000256" key="2">
    <source>
        <dbReference type="ARBA" id="ARBA00022737"/>
    </source>
</evidence>
<dbReference type="Proteomes" id="UP000605846">
    <property type="component" value="Unassembled WGS sequence"/>
</dbReference>
<dbReference type="InterPro" id="IPR015915">
    <property type="entry name" value="Kelch-typ_b-propeller"/>
</dbReference>
<keyword evidence="4" id="KW-0472">Membrane</keyword>
<feature type="region of interest" description="Disordered" evidence="3">
    <location>
        <begin position="493"/>
        <end position="522"/>
    </location>
</feature>
<feature type="region of interest" description="Disordered" evidence="3">
    <location>
        <begin position="390"/>
        <end position="463"/>
    </location>
</feature>
<comment type="caution">
    <text evidence="5">The sequence shown here is derived from an EMBL/GenBank/DDBJ whole genome shotgun (WGS) entry which is preliminary data.</text>
</comment>
<keyword evidence="4" id="KW-0812">Transmembrane</keyword>
<keyword evidence="1" id="KW-0880">Kelch repeat</keyword>
<dbReference type="PANTHER" id="PTHR46093">
    <property type="entry name" value="ACYL-COA-BINDING DOMAIN-CONTAINING PROTEIN 5"/>
    <property type="match status" value="1"/>
</dbReference>
<feature type="region of interest" description="Disordered" evidence="3">
    <location>
        <begin position="335"/>
        <end position="354"/>
    </location>
</feature>
<evidence type="ECO:0000256" key="3">
    <source>
        <dbReference type="SAM" id="MobiDB-lite"/>
    </source>
</evidence>
<protein>
    <submittedName>
        <fullName evidence="5">Uncharacterized protein</fullName>
    </submittedName>
</protein>
<dbReference type="EMBL" id="JABAYA010000001">
    <property type="protein sequence ID" value="KAF7732848.1"/>
    <property type="molecule type" value="Genomic_DNA"/>
</dbReference>
<dbReference type="AlphaFoldDB" id="A0A8H7ETW8"/>
<dbReference type="PANTHER" id="PTHR46093:SF18">
    <property type="entry name" value="FIBRONECTIN TYPE-III DOMAIN-CONTAINING PROTEIN"/>
    <property type="match status" value="1"/>
</dbReference>
<dbReference type="SUPFAM" id="SSF117281">
    <property type="entry name" value="Kelch motif"/>
    <property type="match status" value="1"/>
</dbReference>
<proteinExistence type="predicted"/>
<organism evidence="5 6">
    <name type="scientific">Apophysomyces ossiformis</name>
    <dbReference type="NCBI Taxonomy" id="679940"/>
    <lineage>
        <taxon>Eukaryota</taxon>
        <taxon>Fungi</taxon>
        <taxon>Fungi incertae sedis</taxon>
        <taxon>Mucoromycota</taxon>
        <taxon>Mucoromycotina</taxon>
        <taxon>Mucoromycetes</taxon>
        <taxon>Mucorales</taxon>
        <taxon>Mucorineae</taxon>
        <taxon>Mucoraceae</taxon>
        <taxon>Apophysomyces</taxon>
    </lineage>
</organism>
<sequence length="522" mass="57265">MYCYGGIVNASVFNYPAPSLEGFYELDISHDLTLNQVQTGWTQLQGDVNATQKYNFTLEANADFAIVTVPHQAFVLNGGAGQGVPIIGAEGGFVTTLLNHETTRFNGESWDAIFSGGIEQYLGQTGNYIASKQSIYYWGGWNLSRNRTADAQFRLLNYTTLQWSSSPYAPLPENPIIRYRHTATLVGDDKIYFIGGTSGYGANDSISMQDILIYDTTVDKWNLTKSQGSVTPSERSMHTTTWTNSYTAVPDYCYTYDIDRNQWTQHNLQGQSGAGQLYGHSAVLIGNSTLFILFGIGSLAPPSNSAGSMYILNLTSMAWTDQYKASALDYVMPKPSKNSTIPQPTHAPPEEDGSKTRTIIGAVVGSVVGVALIGLGIGIYLFIRRRRAKRASDESSTQGHEKDATEFGSTDNKPDDMDKSTLTPSDQQEPTYLEIRGSSPLWSPIVDKPLSQSPLTKQRPGQWLYTDKRFPQSHPLAESMTLSPLVDKPFLQSDSQVSLAEKPDSGEGRSQPVKPDAACNKT</sequence>
<feature type="compositionally biased region" description="Polar residues" evidence="3">
    <location>
        <begin position="420"/>
        <end position="430"/>
    </location>
</feature>
<evidence type="ECO:0000256" key="1">
    <source>
        <dbReference type="ARBA" id="ARBA00022441"/>
    </source>
</evidence>
<keyword evidence="2" id="KW-0677">Repeat</keyword>
<gene>
    <name evidence="5" type="ORF">EC973_000124</name>
</gene>